<protein>
    <submittedName>
        <fullName evidence="1">Uncharacterized protein</fullName>
    </submittedName>
</protein>
<sequence>MLQVLHDLCTGKYKVMFRLSSYWVSGIQHNFIALQTIPDFGKCSFCFNYECSVESGGLYVPSWNKAFGHYSHRVQFLIFFSTLQSTKHSL</sequence>
<organism evidence="1">
    <name type="scientific">Anguilla anguilla</name>
    <name type="common">European freshwater eel</name>
    <name type="synonym">Muraena anguilla</name>
    <dbReference type="NCBI Taxonomy" id="7936"/>
    <lineage>
        <taxon>Eukaryota</taxon>
        <taxon>Metazoa</taxon>
        <taxon>Chordata</taxon>
        <taxon>Craniata</taxon>
        <taxon>Vertebrata</taxon>
        <taxon>Euteleostomi</taxon>
        <taxon>Actinopterygii</taxon>
        <taxon>Neopterygii</taxon>
        <taxon>Teleostei</taxon>
        <taxon>Anguilliformes</taxon>
        <taxon>Anguillidae</taxon>
        <taxon>Anguilla</taxon>
    </lineage>
</organism>
<proteinExistence type="predicted"/>
<reference evidence="1" key="2">
    <citation type="journal article" date="2015" name="Fish Shellfish Immunol.">
        <title>Early steps in the European eel (Anguilla anguilla)-Vibrio vulnificus interaction in the gills: Role of the RtxA13 toxin.</title>
        <authorList>
            <person name="Callol A."/>
            <person name="Pajuelo D."/>
            <person name="Ebbesson L."/>
            <person name="Teles M."/>
            <person name="MacKenzie S."/>
            <person name="Amaro C."/>
        </authorList>
    </citation>
    <scope>NUCLEOTIDE SEQUENCE</scope>
</reference>
<name>A0A0E9WNN6_ANGAN</name>
<evidence type="ECO:0000313" key="1">
    <source>
        <dbReference type="EMBL" id="JAH92024.1"/>
    </source>
</evidence>
<reference evidence="1" key="1">
    <citation type="submission" date="2014-11" db="EMBL/GenBank/DDBJ databases">
        <authorList>
            <person name="Amaro Gonzalez C."/>
        </authorList>
    </citation>
    <scope>NUCLEOTIDE SEQUENCE</scope>
</reference>
<dbReference type="AlphaFoldDB" id="A0A0E9WNN6"/>
<accession>A0A0E9WNN6</accession>
<dbReference type="EMBL" id="GBXM01016553">
    <property type="protein sequence ID" value="JAH92024.1"/>
    <property type="molecule type" value="Transcribed_RNA"/>
</dbReference>